<accession>A0A376H829</accession>
<dbReference type="EMBL" id="UFYW01000001">
    <property type="protein sequence ID" value="STD84548.1"/>
    <property type="molecule type" value="Genomic_DNA"/>
</dbReference>
<evidence type="ECO:0000256" key="2">
    <source>
        <dbReference type="SAM" id="SignalP"/>
    </source>
</evidence>
<dbReference type="Pfam" id="PF13731">
    <property type="entry name" value="WxL"/>
    <property type="match status" value="1"/>
</dbReference>
<proteinExistence type="predicted"/>
<feature type="domain" description="WxL" evidence="3">
    <location>
        <begin position="24"/>
        <end position="234"/>
    </location>
</feature>
<gene>
    <name evidence="4" type="ORF">NCTC12360_03089</name>
</gene>
<evidence type="ECO:0000313" key="4">
    <source>
        <dbReference type="EMBL" id="STD84548.1"/>
    </source>
</evidence>
<keyword evidence="5" id="KW-1185">Reference proteome</keyword>
<protein>
    <submittedName>
        <fullName evidence="4">Cell surface protein</fullName>
    </submittedName>
</protein>
<dbReference type="Proteomes" id="UP000254807">
    <property type="component" value="Unassembled WGS sequence"/>
</dbReference>
<sequence>MKKILLTAGIVLISSAFLQTTAVAAEYTSNGAITFEADNDPTKPVDPTDPEKPVDPVDPTDPDGPNLGTAGPLSIDFASSFQFGNQKITSETMDYYAKLQEFTSGSAGPNYVQVTDKRGTQEGWSLSVIQNGQFKTAQNEVLEGASLSISYGTAISVTDMHYAPTVVENHTFVPDSEMNLVNAPVGKGMGTWIYRFGADASEGAKAVKLNVPGRSVKLAKEYRTTLTWNLKNVPGTE</sequence>
<keyword evidence="2" id="KW-0732">Signal</keyword>
<dbReference type="AlphaFoldDB" id="A0A376H829"/>
<feature type="region of interest" description="Disordered" evidence="1">
    <location>
        <begin position="34"/>
        <end position="71"/>
    </location>
</feature>
<dbReference type="OrthoDB" id="2339326at2"/>
<evidence type="ECO:0000259" key="3">
    <source>
        <dbReference type="Pfam" id="PF13731"/>
    </source>
</evidence>
<feature type="signal peptide" evidence="2">
    <location>
        <begin position="1"/>
        <end position="24"/>
    </location>
</feature>
<reference evidence="4 5" key="1">
    <citation type="submission" date="2018-06" db="EMBL/GenBank/DDBJ databases">
        <authorList>
            <consortium name="Pathogen Informatics"/>
            <person name="Doyle S."/>
        </authorList>
    </citation>
    <scope>NUCLEOTIDE SEQUENCE [LARGE SCALE GENOMIC DNA]</scope>
    <source>
        <strain evidence="4 5">NCTC12360</strain>
    </source>
</reference>
<evidence type="ECO:0000256" key="1">
    <source>
        <dbReference type="SAM" id="MobiDB-lite"/>
    </source>
</evidence>
<dbReference type="InterPro" id="IPR027994">
    <property type="entry name" value="WxL_dom"/>
</dbReference>
<organism evidence="4 5">
    <name type="scientific">Enterococcus gallinarum</name>
    <dbReference type="NCBI Taxonomy" id="1353"/>
    <lineage>
        <taxon>Bacteria</taxon>
        <taxon>Bacillati</taxon>
        <taxon>Bacillota</taxon>
        <taxon>Bacilli</taxon>
        <taxon>Lactobacillales</taxon>
        <taxon>Enterococcaceae</taxon>
        <taxon>Enterococcus</taxon>
    </lineage>
</organism>
<dbReference type="RefSeq" id="WP_060813241.1">
    <property type="nucleotide sequence ID" value="NZ_BSYC01000001.1"/>
</dbReference>
<feature type="chain" id="PRO_5030068842" evidence="2">
    <location>
        <begin position="25"/>
        <end position="237"/>
    </location>
</feature>
<name>A0A376H829_ENTGA</name>
<evidence type="ECO:0000313" key="5">
    <source>
        <dbReference type="Proteomes" id="UP000254807"/>
    </source>
</evidence>